<keyword evidence="3" id="KW-1185">Reference proteome</keyword>
<dbReference type="EMBL" id="ML977571">
    <property type="protein sequence ID" value="KAF2003679.1"/>
    <property type="molecule type" value="Genomic_DNA"/>
</dbReference>
<proteinExistence type="predicted"/>
<accession>A0A6A5WSA7</accession>
<reference evidence="2" key="1">
    <citation type="journal article" date="2020" name="Stud. Mycol.">
        <title>101 Dothideomycetes genomes: a test case for predicting lifestyles and emergence of pathogens.</title>
        <authorList>
            <person name="Haridas S."/>
            <person name="Albert R."/>
            <person name="Binder M."/>
            <person name="Bloem J."/>
            <person name="Labutti K."/>
            <person name="Salamov A."/>
            <person name="Andreopoulos B."/>
            <person name="Baker S."/>
            <person name="Barry K."/>
            <person name="Bills G."/>
            <person name="Bluhm B."/>
            <person name="Cannon C."/>
            <person name="Castanera R."/>
            <person name="Culley D."/>
            <person name="Daum C."/>
            <person name="Ezra D."/>
            <person name="Gonzalez J."/>
            <person name="Henrissat B."/>
            <person name="Kuo A."/>
            <person name="Liang C."/>
            <person name="Lipzen A."/>
            <person name="Lutzoni F."/>
            <person name="Magnuson J."/>
            <person name="Mondo S."/>
            <person name="Nolan M."/>
            <person name="Ohm R."/>
            <person name="Pangilinan J."/>
            <person name="Park H.-J."/>
            <person name="Ramirez L."/>
            <person name="Alfaro M."/>
            <person name="Sun H."/>
            <person name="Tritt A."/>
            <person name="Yoshinaga Y."/>
            <person name="Zwiers L.-H."/>
            <person name="Turgeon B."/>
            <person name="Goodwin S."/>
            <person name="Spatafora J."/>
            <person name="Crous P."/>
            <person name="Grigoriev I."/>
        </authorList>
    </citation>
    <scope>NUCLEOTIDE SEQUENCE</scope>
    <source>
        <strain evidence="2">CBS 123094</strain>
    </source>
</reference>
<sequence>MPLARFIRNWIEDYETWLYDHDLPDSTSSSESPQDCSSCSNAAPSTTPPTSPSANTLTTSYFESDSELQSEPDPESEPEPEPEWLHEDFISFNDPLSNWDMYVYQSYMFWRATESLRDGDEAALSPSNSSDSSSSTEDSEDSSEPEWA</sequence>
<gene>
    <name evidence="2" type="ORF">P154DRAFT_617582</name>
</gene>
<name>A0A6A5WSA7_9PLEO</name>
<feature type="compositionally biased region" description="Low complexity" evidence="1">
    <location>
        <begin position="125"/>
        <end position="136"/>
    </location>
</feature>
<protein>
    <submittedName>
        <fullName evidence="2">Uncharacterized protein</fullName>
    </submittedName>
</protein>
<evidence type="ECO:0000313" key="3">
    <source>
        <dbReference type="Proteomes" id="UP000799779"/>
    </source>
</evidence>
<feature type="region of interest" description="Disordered" evidence="1">
    <location>
        <begin position="118"/>
        <end position="148"/>
    </location>
</feature>
<feature type="compositionally biased region" description="Low complexity" evidence="1">
    <location>
        <begin position="25"/>
        <end position="45"/>
    </location>
</feature>
<evidence type="ECO:0000313" key="2">
    <source>
        <dbReference type="EMBL" id="KAF2003679.1"/>
    </source>
</evidence>
<feature type="compositionally biased region" description="Acidic residues" evidence="1">
    <location>
        <begin position="137"/>
        <end position="148"/>
    </location>
</feature>
<feature type="region of interest" description="Disordered" evidence="1">
    <location>
        <begin position="22"/>
        <end position="84"/>
    </location>
</feature>
<dbReference type="AlphaFoldDB" id="A0A6A5WSA7"/>
<evidence type="ECO:0000256" key="1">
    <source>
        <dbReference type="SAM" id="MobiDB-lite"/>
    </source>
</evidence>
<feature type="compositionally biased region" description="Acidic residues" evidence="1">
    <location>
        <begin position="64"/>
        <end position="82"/>
    </location>
</feature>
<dbReference type="Proteomes" id="UP000799779">
    <property type="component" value="Unassembled WGS sequence"/>
</dbReference>
<organism evidence="2 3">
    <name type="scientific">Amniculicola lignicola CBS 123094</name>
    <dbReference type="NCBI Taxonomy" id="1392246"/>
    <lineage>
        <taxon>Eukaryota</taxon>
        <taxon>Fungi</taxon>
        <taxon>Dikarya</taxon>
        <taxon>Ascomycota</taxon>
        <taxon>Pezizomycotina</taxon>
        <taxon>Dothideomycetes</taxon>
        <taxon>Pleosporomycetidae</taxon>
        <taxon>Pleosporales</taxon>
        <taxon>Amniculicolaceae</taxon>
        <taxon>Amniculicola</taxon>
    </lineage>
</organism>